<feature type="compositionally biased region" description="Basic and acidic residues" evidence="1">
    <location>
        <begin position="270"/>
        <end position="281"/>
    </location>
</feature>
<feature type="compositionally biased region" description="Polar residues" evidence="1">
    <location>
        <begin position="230"/>
        <end position="244"/>
    </location>
</feature>
<accession>A0A6A3AYH0</accession>
<dbReference type="EMBL" id="VEPZ02000940">
    <property type="protein sequence ID" value="KAE8708527.1"/>
    <property type="molecule type" value="Genomic_DNA"/>
</dbReference>
<keyword evidence="3" id="KW-1185">Reference proteome</keyword>
<gene>
    <name evidence="2" type="ORF">F3Y22_tig00110338pilonHSYRG00024</name>
</gene>
<sequence length="303" mass="33502">MVESGSQPAGFLESRRTENGHSAPTSKYKHGIVHAIRDFPPGCGWLAARGEQAVIRKVVFLSENPVNEISGLQKDFPQANIANSEKEIFPTGGVKFYPDKSSLRKTLGRKHYPQGGATVVRDFPPFCGDNVPPLSKEERMKWLASVKNKDINSVTLVNKEKPLEKTIFTDVKQVIEAVQDETASESCASMLPTEDVRSKPEEPASGKTKKQGAYEASSRNDKTVGMDNMFENSSKSPFGSSPNEFDSKSKEAEDKDFQTKLSDSSAVEKQVTEKDRESQEVLSDRWIVPGLMTSVAWESHLES</sequence>
<organism evidence="2 3">
    <name type="scientific">Hibiscus syriacus</name>
    <name type="common">Rose of Sharon</name>
    <dbReference type="NCBI Taxonomy" id="106335"/>
    <lineage>
        <taxon>Eukaryota</taxon>
        <taxon>Viridiplantae</taxon>
        <taxon>Streptophyta</taxon>
        <taxon>Embryophyta</taxon>
        <taxon>Tracheophyta</taxon>
        <taxon>Spermatophyta</taxon>
        <taxon>Magnoliopsida</taxon>
        <taxon>eudicotyledons</taxon>
        <taxon>Gunneridae</taxon>
        <taxon>Pentapetalae</taxon>
        <taxon>rosids</taxon>
        <taxon>malvids</taxon>
        <taxon>Malvales</taxon>
        <taxon>Malvaceae</taxon>
        <taxon>Malvoideae</taxon>
        <taxon>Hibiscus</taxon>
    </lineage>
</organism>
<dbReference type="AlphaFoldDB" id="A0A6A3AYH0"/>
<feature type="region of interest" description="Disordered" evidence="1">
    <location>
        <begin position="181"/>
        <end position="281"/>
    </location>
</feature>
<protein>
    <submittedName>
        <fullName evidence="2">Uncharacterized protein</fullName>
    </submittedName>
</protein>
<feature type="compositionally biased region" description="Basic and acidic residues" evidence="1">
    <location>
        <begin position="245"/>
        <end position="258"/>
    </location>
</feature>
<comment type="caution">
    <text evidence="2">The sequence shown here is derived from an EMBL/GenBank/DDBJ whole genome shotgun (WGS) entry which is preliminary data.</text>
</comment>
<feature type="region of interest" description="Disordered" evidence="1">
    <location>
        <begin position="1"/>
        <end position="26"/>
    </location>
</feature>
<dbReference type="Proteomes" id="UP000436088">
    <property type="component" value="Unassembled WGS sequence"/>
</dbReference>
<proteinExistence type="predicted"/>
<evidence type="ECO:0000313" key="3">
    <source>
        <dbReference type="Proteomes" id="UP000436088"/>
    </source>
</evidence>
<evidence type="ECO:0000256" key="1">
    <source>
        <dbReference type="SAM" id="MobiDB-lite"/>
    </source>
</evidence>
<feature type="compositionally biased region" description="Basic and acidic residues" evidence="1">
    <location>
        <begin position="194"/>
        <end position="204"/>
    </location>
</feature>
<evidence type="ECO:0000313" key="2">
    <source>
        <dbReference type="EMBL" id="KAE8708527.1"/>
    </source>
</evidence>
<name>A0A6A3AYH0_HIBSY</name>
<reference evidence="2" key="1">
    <citation type="submission" date="2019-09" db="EMBL/GenBank/DDBJ databases">
        <title>Draft genome information of white flower Hibiscus syriacus.</title>
        <authorList>
            <person name="Kim Y.-M."/>
        </authorList>
    </citation>
    <scope>NUCLEOTIDE SEQUENCE [LARGE SCALE GENOMIC DNA]</scope>
    <source>
        <strain evidence="2">YM2019G1</strain>
    </source>
</reference>